<gene>
    <name evidence="1" type="ORF">J4415_02775</name>
</gene>
<evidence type="ECO:0000313" key="1">
    <source>
        <dbReference type="EMBL" id="MBS3057530.1"/>
    </source>
</evidence>
<protein>
    <recommendedName>
        <fullName evidence="3">Alpha-galactosidase NEW3 domain-containing protein</fullName>
    </recommendedName>
</protein>
<dbReference type="AlphaFoldDB" id="A0A8T4KXM2"/>
<reference evidence="1" key="1">
    <citation type="submission" date="2021-03" db="EMBL/GenBank/DDBJ databases">
        <authorList>
            <person name="Jaffe A."/>
        </authorList>
    </citation>
    <scope>NUCLEOTIDE SEQUENCE</scope>
    <source>
        <strain evidence="1">RIFCSPHIGHO2_01_FULL_AR10_44_11</strain>
    </source>
</reference>
<organism evidence="1 2">
    <name type="scientific">Candidatus Iainarchaeum sp</name>
    <dbReference type="NCBI Taxonomy" id="3101447"/>
    <lineage>
        <taxon>Archaea</taxon>
        <taxon>Candidatus Iainarchaeota</taxon>
        <taxon>Candidatus Iainarchaeia</taxon>
        <taxon>Candidatus Iainarchaeales</taxon>
        <taxon>Candidatus Iainarchaeaceae</taxon>
        <taxon>Candidatus Iainarchaeum</taxon>
    </lineage>
</organism>
<proteinExistence type="predicted"/>
<evidence type="ECO:0008006" key="3">
    <source>
        <dbReference type="Google" id="ProtNLM"/>
    </source>
</evidence>
<reference evidence="1" key="2">
    <citation type="submission" date="2021-05" db="EMBL/GenBank/DDBJ databases">
        <title>Protein family content uncovers lineage relationships and bacterial pathway maintenance mechanisms in DPANN archaea.</title>
        <authorList>
            <person name="Castelle C.J."/>
            <person name="Meheust R."/>
            <person name="Jaffe A.L."/>
            <person name="Seitz K."/>
            <person name="Gong X."/>
            <person name="Baker B.J."/>
            <person name="Banfield J.F."/>
        </authorList>
    </citation>
    <scope>NUCLEOTIDE SEQUENCE</scope>
    <source>
        <strain evidence="1">RIFCSPHIGHO2_01_FULL_AR10_44_11</strain>
    </source>
</reference>
<name>A0A8T4KXM2_9ARCH</name>
<accession>A0A8T4KXM2</accession>
<evidence type="ECO:0000313" key="2">
    <source>
        <dbReference type="Proteomes" id="UP000677687"/>
    </source>
</evidence>
<comment type="caution">
    <text evidence="1">The sequence shown here is derived from an EMBL/GenBank/DDBJ whole genome shotgun (WGS) entry which is preliminary data.</text>
</comment>
<dbReference type="Proteomes" id="UP000677687">
    <property type="component" value="Unassembled WGS sequence"/>
</dbReference>
<dbReference type="EMBL" id="JAGVWD010000039">
    <property type="protein sequence ID" value="MBS3057530.1"/>
    <property type="molecule type" value="Genomic_DNA"/>
</dbReference>
<sequence length="596" mass="63646">MAGFGGVRQLGQYGLILLVLVLFGSYAVAEPFCGEVSFSVYPISIISGTSIDRTFTLQNNSAEGFYIDDFNAYDIDADFNVIKLSNDSYAGPNATASLYINISASSGVSSKTSSAYAKVNGHFASGKACDYNALGEKTFGITITGGIVAVDAECTKVEINAHSIGMGENSSVAETFTLQNNSPQNFYIDSFMVDENSNDVYAIEQGYGAIANANGTANLNLRVDAYSSSENKTATAYAKVAGHFTSGTQCNSNAVGETGFSIYVAGSASTNCNEFLLSVPSEKRMLNSTEIEIVAENPTQSSATITISGSNVGVNQSTLSVPAGETISKTITLSNLEGDEAWLAYDILLQNCNIPSGITHIVRGADYIEVAHYNSAVEIEDEAYVKVELKNNSPNAKQFALAITGLPAEWEAQYLQDSLDADETRAVVLGVRQKNAVFGNSYAAKLVLSYDSTQIERDIEFSAMRSGQIENASIQTSVVQKDDEKGSYEVSVVVDNNSTSGISGAIEIEVPKDWEVKGAKEIAVPAGQAAETKLTVIPDKAQNIGKIGSVSFVARDCGICNKCSVFRFHCNYCSCNYLRAQGQKRRNQEGKRGMAI</sequence>